<name>A0A402SW14_SALER</name>
<feature type="domain" description="TraD/TraG TraM recognition site" evidence="1">
    <location>
        <begin position="13"/>
        <end position="68"/>
    </location>
</feature>
<evidence type="ECO:0000313" key="2">
    <source>
        <dbReference type="EMBL" id="MIT46619.1"/>
    </source>
</evidence>
<comment type="caution">
    <text evidence="2">The sequence shown here is derived from an EMBL/GenBank/DDBJ whole genome shotgun (WGS) entry which is preliminary data.</text>
</comment>
<dbReference type="Gene3D" id="3.40.50.300">
    <property type="entry name" value="P-loop containing nucleotide triphosphate hydrolases"/>
    <property type="match status" value="1"/>
</dbReference>
<dbReference type="InterPro" id="IPR032689">
    <property type="entry name" value="TraG-D_C"/>
</dbReference>
<protein>
    <recommendedName>
        <fullName evidence="1">TraD/TraG TraM recognition site domain-containing protein</fullName>
    </recommendedName>
</protein>
<dbReference type="Pfam" id="PF12696">
    <property type="entry name" value="TraG-D_C"/>
    <property type="match status" value="1"/>
</dbReference>
<dbReference type="InterPro" id="IPR027417">
    <property type="entry name" value="P-loop_NTPase"/>
</dbReference>
<dbReference type="AlphaFoldDB" id="A0A402SW14"/>
<dbReference type="EMBL" id="RSTW01000033">
    <property type="protein sequence ID" value="MIT46619.1"/>
    <property type="molecule type" value="Genomic_DNA"/>
</dbReference>
<organism evidence="2">
    <name type="scientific">Salmonella enterica</name>
    <name type="common">Salmonella choleraesuis</name>
    <dbReference type="NCBI Taxonomy" id="28901"/>
    <lineage>
        <taxon>Bacteria</taxon>
        <taxon>Pseudomonadati</taxon>
        <taxon>Pseudomonadota</taxon>
        <taxon>Gammaproteobacteria</taxon>
        <taxon>Enterobacterales</taxon>
        <taxon>Enterobacteriaceae</taxon>
        <taxon>Salmonella</taxon>
    </lineage>
</organism>
<sequence>MFAGLNNRRALVMDKMFSKMLRHNIQTVTVTQNLNDLKNIGNETVNTIIENCTAYIYLGNCNDKNFLDGCNVKKQNEED</sequence>
<accession>A0A402SW14</accession>
<evidence type="ECO:0000259" key="1">
    <source>
        <dbReference type="Pfam" id="PF12696"/>
    </source>
</evidence>
<dbReference type="Proteomes" id="UP000885418">
    <property type="component" value="Unassembled WGS sequence"/>
</dbReference>
<gene>
    <name evidence="2" type="ORF">ATQ15_24500</name>
</gene>
<reference evidence="2" key="1">
    <citation type="submission" date="2018-07" db="EMBL/GenBank/DDBJ databases">
        <authorList>
            <consortium name="GenomeTrakr network: Whole genome sequencing for foodborne pathogen traceback"/>
        </authorList>
    </citation>
    <scope>NUCLEOTIDE SEQUENCE [LARGE SCALE GENOMIC DNA]</scope>
    <source>
        <strain evidence="2">CFSAN034452</strain>
    </source>
</reference>
<proteinExistence type="predicted"/>